<name>A0A7D5IAV8_9EURY</name>
<accession>A0A7D5IAV8</accession>
<dbReference type="Proteomes" id="UP000509594">
    <property type="component" value="Chromosome"/>
</dbReference>
<dbReference type="AlphaFoldDB" id="A0A7D5IAV8"/>
<dbReference type="GeneID" id="55820616"/>
<organism evidence="2 3">
    <name type="scientific">Methanolobus zinderi</name>
    <dbReference type="NCBI Taxonomy" id="536044"/>
    <lineage>
        <taxon>Archaea</taxon>
        <taxon>Methanobacteriati</taxon>
        <taxon>Methanobacteriota</taxon>
        <taxon>Stenosarchaea group</taxon>
        <taxon>Methanomicrobia</taxon>
        <taxon>Methanosarcinales</taxon>
        <taxon>Methanosarcinaceae</taxon>
        <taxon>Methanolobus</taxon>
    </lineage>
</organism>
<dbReference type="KEGG" id="mzi:HWN40_03035"/>
<protein>
    <submittedName>
        <fullName evidence="2">Uncharacterized protein</fullName>
    </submittedName>
</protein>
<dbReference type="RefSeq" id="WP_176964372.1">
    <property type="nucleotide sequence ID" value="NZ_CP058215.1"/>
</dbReference>
<reference evidence="2 3" key="1">
    <citation type="submission" date="2020-06" db="EMBL/GenBank/DDBJ databases">
        <title>Methanolobus halotolerans sp. nov., isolated from a saline lake Tus in Siberia.</title>
        <authorList>
            <person name="Shen Y."/>
            <person name="Chen S.-C."/>
            <person name="Lai M.-C."/>
            <person name="Huang H.-H."/>
            <person name="Chiu H.-H."/>
            <person name="Tang S.-L."/>
            <person name="Rogozin D.Y."/>
            <person name="Degermendzhy A.G."/>
        </authorList>
    </citation>
    <scope>NUCLEOTIDE SEQUENCE [LARGE SCALE GENOMIC DNA]</scope>
    <source>
        <strain evidence="2 3">DSM 21339</strain>
    </source>
</reference>
<dbReference type="EMBL" id="CP058215">
    <property type="protein sequence ID" value="QLC49309.1"/>
    <property type="molecule type" value="Genomic_DNA"/>
</dbReference>
<proteinExistence type="predicted"/>
<sequence length="46" mass="5649">MAKKFKEDEERIENIRAEDTTAKSRREAIEDIENKEREDIERQNRK</sequence>
<evidence type="ECO:0000313" key="3">
    <source>
        <dbReference type="Proteomes" id="UP000509594"/>
    </source>
</evidence>
<evidence type="ECO:0000256" key="1">
    <source>
        <dbReference type="SAM" id="MobiDB-lite"/>
    </source>
</evidence>
<evidence type="ECO:0000313" key="2">
    <source>
        <dbReference type="EMBL" id="QLC49309.1"/>
    </source>
</evidence>
<feature type="region of interest" description="Disordered" evidence="1">
    <location>
        <begin position="15"/>
        <end position="46"/>
    </location>
</feature>
<gene>
    <name evidence="2" type="ORF">HWN40_03035</name>
</gene>
<keyword evidence="3" id="KW-1185">Reference proteome</keyword>